<evidence type="ECO:0000313" key="2">
    <source>
        <dbReference type="Proteomes" id="UP000063308"/>
    </source>
</evidence>
<accession>A0A0E4BUR0</accession>
<evidence type="ECO:0000313" key="1">
    <source>
        <dbReference type="EMBL" id="BAR60457.1"/>
    </source>
</evidence>
<organism evidence="1 2">
    <name type="scientific">Bradyrhizobium diazoefficiens</name>
    <dbReference type="NCBI Taxonomy" id="1355477"/>
    <lineage>
        <taxon>Bacteria</taxon>
        <taxon>Pseudomonadati</taxon>
        <taxon>Pseudomonadota</taxon>
        <taxon>Alphaproteobacteria</taxon>
        <taxon>Hyphomicrobiales</taxon>
        <taxon>Nitrobacteraceae</taxon>
        <taxon>Bradyrhizobium</taxon>
    </lineage>
</organism>
<sequence length="48" mass="5680">MLQSTYGNDQGRPFEDFHQLFKDKRIILGAGLKVFFQYELRVANRFQG</sequence>
<name>A0A0E4BUR0_9BRAD</name>
<protein>
    <submittedName>
        <fullName evidence="1">Uncharacterized protein</fullName>
    </submittedName>
</protein>
<proteinExistence type="predicted"/>
<reference evidence="1 2" key="1">
    <citation type="submission" date="2014-11" db="EMBL/GenBank/DDBJ databases">
        <title>Symbiosis island explosion on the genome of extra-slow-growing strains of soybean bradyrhizobia with massive insertion sequences.</title>
        <authorList>
            <person name="Iida T."/>
            <person name="Minamisawa K."/>
        </authorList>
    </citation>
    <scope>NUCLEOTIDE SEQUENCE [LARGE SCALE GENOMIC DNA]</scope>
    <source>
        <strain evidence="1 2">NK6</strain>
    </source>
</reference>
<gene>
    <name evidence="1" type="ORF">NK6_7306</name>
</gene>
<dbReference type="EMBL" id="AP014685">
    <property type="protein sequence ID" value="BAR60457.1"/>
    <property type="molecule type" value="Genomic_DNA"/>
</dbReference>
<dbReference type="AlphaFoldDB" id="A0A0E4BUR0"/>
<dbReference type="Proteomes" id="UP000063308">
    <property type="component" value="Chromosome"/>
</dbReference>